<dbReference type="STRING" id="178355.SAMN04488062_11763"/>
<evidence type="ECO:0000313" key="3">
    <source>
        <dbReference type="Proteomes" id="UP000199274"/>
    </source>
</evidence>
<keyword evidence="1" id="KW-0812">Transmembrane</keyword>
<feature type="transmembrane region" description="Helical" evidence="1">
    <location>
        <begin position="21"/>
        <end position="40"/>
    </location>
</feature>
<dbReference type="RefSeq" id="WP_091258618.1">
    <property type="nucleotide sequence ID" value="NZ_FNDB01000017.1"/>
</dbReference>
<keyword evidence="3" id="KW-1185">Reference proteome</keyword>
<dbReference type="EMBL" id="FNDB01000017">
    <property type="protein sequence ID" value="SDH90944.1"/>
    <property type="molecule type" value="Genomic_DNA"/>
</dbReference>
<dbReference type="Proteomes" id="UP000199274">
    <property type="component" value="Unassembled WGS sequence"/>
</dbReference>
<sequence>MDIKYNQTTASIGIKDGLKNHFFIVKLLLIITFINAVLNLSNAQVAFGFMKLMWLFIGMVAVFGLRIYFFKKTGTDKIPVDEIVGIKERVSFSKKIYFIQLKNGKTRDLLEVKSESQFKEVKKLLTEIKL</sequence>
<organism evidence="2 3">
    <name type="scientific">Flavobacterium omnivorum</name>
    <dbReference type="NCBI Taxonomy" id="178355"/>
    <lineage>
        <taxon>Bacteria</taxon>
        <taxon>Pseudomonadati</taxon>
        <taxon>Bacteroidota</taxon>
        <taxon>Flavobacteriia</taxon>
        <taxon>Flavobacteriales</taxon>
        <taxon>Flavobacteriaceae</taxon>
        <taxon>Flavobacterium</taxon>
    </lineage>
</organism>
<keyword evidence="1" id="KW-0472">Membrane</keyword>
<keyword evidence="1" id="KW-1133">Transmembrane helix</keyword>
<dbReference type="OrthoDB" id="1451744at2"/>
<feature type="transmembrane region" description="Helical" evidence="1">
    <location>
        <begin position="52"/>
        <end position="69"/>
    </location>
</feature>
<protein>
    <recommendedName>
        <fullName evidence="4">PH domain-containing protein</fullName>
    </recommendedName>
</protein>
<evidence type="ECO:0000256" key="1">
    <source>
        <dbReference type="SAM" id="Phobius"/>
    </source>
</evidence>
<accession>A0A1G8G983</accession>
<evidence type="ECO:0008006" key="4">
    <source>
        <dbReference type="Google" id="ProtNLM"/>
    </source>
</evidence>
<dbReference type="AlphaFoldDB" id="A0A1G8G983"/>
<proteinExistence type="predicted"/>
<name>A0A1G8G983_9FLAO</name>
<evidence type="ECO:0000313" key="2">
    <source>
        <dbReference type="EMBL" id="SDH90944.1"/>
    </source>
</evidence>
<gene>
    <name evidence="2" type="ORF">SAMN04488062_11763</name>
</gene>
<reference evidence="3" key="1">
    <citation type="submission" date="2016-10" db="EMBL/GenBank/DDBJ databases">
        <authorList>
            <person name="Varghese N."/>
            <person name="Submissions S."/>
        </authorList>
    </citation>
    <scope>NUCLEOTIDE SEQUENCE [LARGE SCALE GENOMIC DNA]</scope>
    <source>
        <strain evidence="3">CGMCC 1.2747</strain>
    </source>
</reference>